<dbReference type="KEGG" id="pyg:AWM70_12130"/>
<dbReference type="InterPro" id="IPR008490">
    <property type="entry name" value="Transposase_InsH_N"/>
</dbReference>
<evidence type="ECO:0000313" key="6">
    <source>
        <dbReference type="EMBL" id="ANS74408.1"/>
    </source>
</evidence>
<dbReference type="Proteomes" id="UP000092573">
    <property type="component" value="Chromosome"/>
</dbReference>
<feature type="domain" description="Transposase InsH N-terminal" evidence="2">
    <location>
        <begin position="17"/>
        <end position="106"/>
    </location>
</feature>
<dbReference type="KEGG" id="pyg:AWM70_21300"/>
<dbReference type="EMBL" id="CP014167">
    <property type="protein sequence ID" value="ANS76806.1"/>
    <property type="molecule type" value="Genomic_DNA"/>
</dbReference>
<dbReference type="EMBL" id="CP014167">
    <property type="protein sequence ID" value="ANS74408.1"/>
    <property type="molecule type" value="Genomic_DNA"/>
</dbReference>
<dbReference type="GO" id="GO:0006313">
    <property type="term" value="P:DNA transposition"/>
    <property type="evidence" value="ECO:0007669"/>
    <property type="project" value="InterPro"/>
</dbReference>
<dbReference type="AlphaFoldDB" id="A0A1B1MYZ4"/>
<dbReference type="EMBL" id="CP014167">
    <property type="protein sequence ID" value="ANS73969.1"/>
    <property type="molecule type" value="Genomic_DNA"/>
</dbReference>
<evidence type="ECO:0000313" key="5">
    <source>
        <dbReference type="EMBL" id="ANS74386.1"/>
    </source>
</evidence>
<dbReference type="STRING" id="1462996.AWM70_01305"/>
<organism evidence="5 11">
    <name type="scientific">Paenibacillus yonginensis</name>
    <dbReference type="NCBI Taxonomy" id="1462996"/>
    <lineage>
        <taxon>Bacteria</taxon>
        <taxon>Bacillati</taxon>
        <taxon>Bacillota</taxon>
        <taxon>Bacilli</taxon>
        <taxon>Bacillales</taxon>
        <taxon>Paenibacillaceae</taxon>
        <taxon>Paenibacillus</taxon>
    </lineage>
</organism>
<dbReference type="OrthoDB" id="5751230at2"/>
<dbReference type="Pfam" id="PF01609">
    <property type="entry name" value="DDE_Tnp_1"/>
    <property type="match status" value="1"/>
</dbReference>
<dbReference type="GO" id="GO:0004803">
    <property type="term" value="F:transposase activity"/>
    <property type="evidence" value="ECO:0007669"/>
    <property type="project" value="InterPro"/>
</dbReference>
<dbReference type="KEGG" id="pyg:AWM70_01305"/>
<evidence type="ECO:0000259" key="1">
    <source>
        <dbReference type="Pfam" id="PF01609"/>
    </source>
</evidence>
<reference evidence="5 11" key="1">
    <citation type="submission" date="2016-01" db="EMBL/GenBank/DDBJ databases">
        <title>Complete Genome Sequence of Paenibacillus yonginensis DCY84, a novel Plant Growth-Promoting Bacteria with Elicitation of Induced Systemic Resistance.</title>
        <authorList>
            <person name="Kim Y.J."/>
            <person name="Yang D.C."/>
            <person name="Sukweenadhi J."/>
        </authorList>
    </citation>
    <scope>NUCLEOTIDE SEQUENCE [LARGE SCALE GENOMIC DNA]</scope>
    <source>
        <strain evidence="5 11">DCY84</strain>
    </source>
</reference>
<dbReference type="RefSeq" id="WP_016311143.1">
    <property type="nucleotide sequence ID" value="NZ_CP014167.1"/>
</dbReference>
<feature type="domain" description="Transposase IS4-like" evidence="1">
    <location>
        <begin position="136"/>
        <end position="381"/>
    </location>
</feature>
<dbReference type="Pfam" id="PF05598">
    <property type="entry name" value="DUF772"/>
    <property type="match status" value="1"/>
</dbReference>
<dbReference type="PANTHER" id="PTHR35604">
    <property type="entry name" value="TRANSPOSASE INSH FOR INSERTION SEQUENCE ELEMENT IS5A-RELATED"/>
    <property type="match status" value="1"/>
</dbReference>
<evidence type="ECO:0000313" key="10">
    <source>
        <dbReference type="EMBL" id="ANS76988.1"/>
    </source>
</evidence>
<name>A0A1B1MYZ4_9BACL</name>
<dbReference type="GeneID" id="43344783"/>
<dbReference type="KEGG" id="pyg:AWM70_20675"/>
<evidence type="ECO:0000313" key="9">
    <source>
        <dbReference type="EMBL" id="ANS76806.1"/>
    </source>
</evidence>
<dbReference type="InterPro" id="IPR002559">
    <property type="entry name" value="Transposase_11"/>
</dbReference>
<dbReference type="KEGG" id="pyg:AWM70_07305"/>
<accession>A0A1B1MYZ4</accession>
<evidence type="ECO:0000259" key="2">
    <source>
        <dbReference type="Pfam" id="PF05598"/>
    </source>
</evidence>
<dbReference type="EMBL" id="CP014167">
    <property type="protein sequence ID" value="ANS76988.1"/>
    <property type="molecule type" value="Genomic_DNA"/>
</dbReference>
<dbReference type="KEGG" id="pyg:AWM70_04780"/>
<dbReference type="EMBL" id="CP014167">
    <property type="protein sequence ID" value="ANS75258.1"/>
    <property type="molecule type" value="Genomic_DNA"/>
</dbReference>
<proteinExistence type="predicted"/>
<protein>
    <submittedName>
        <fullName evidence="5">Transposase</fullName>
    </submittedName>
</protein>
<evidence type="ECO:0000313" key="4">
    <source>
        <dbReference type="EMBL" id="ANS73969.1"/>
    </source>
</evidence>
<dbReference type="PANTHER" id="PTHR35604:SF2">
    <property type="entry name" value="TRANSPOSASE INSH FOR INSERTION SEQUENCE ELEMENT IS5A-RELATED"/>
    <property type="match status" value="1"/>
</dbReference>
<evidence type="ECO:0000313" key="8">
    <source>
        <dbReference type="EMBL" id="ANS76695.1"/>
    </source>
</evidence>
<dbReference type="EMBL" id="CP014167">
    <property type="protein sequence ID" value="ANS74386.1"/>
    <property type="molecule type" value="Genomic_DNA"/>
</dbReference>
<evidence type="ECO:0000313" key="7">
    <source>
        <dbReference type="EMBL" id="ANS75258.1"/>
    </source>
</evidence>
<dbReference type="EMBL" id="CP014167">
    <property type="protein sequence ID" value="ANS76695.1"/>
    <property type="molecule type" value="Genomic_DNA"/>
</dbReference>
<keyword evidence="11" id="KW-1185">Reference proteome</keyword>
<dbReference type="KEGG" id="pyg:AWM70_22355"/>
<dbReference type="KEGG" id="pyg:AWM70_07155"/>
<sequence>MYILQECLFSFEELLKIQPKERLPIFFSSLDLRPYAKELRSRSPRGAEGYCRQGILRALLAAPLEGISTFSGLHKRLDTDLRFRYQCGLPLDREAPSISTLSRVFSELTRKDLAKRLFEDLVTRCQQEGIIEGSNVAIDSAALRAYEKKQPKRKSEQTGNANWGAKIDSFGNKITWFGYKIHLAVDTKSELPIALEVTPAHVNDGEMAPGLIEKTASRTSTRFFILDAGYDQMKVYEAARNVKAQAIIPLNLRGEKEPPAGMTSNGTPCCSMGYAMTYWGVDGDMHKFRCPHATGKVDCPLGMAACSSSNYGMVVKVNAKDDLRRYSIPHRDTKRWKELYNERTSVERCNSRLKTYLTADAAHVRGIQKVTTHQYLNAIVLLASALAVSHHSKRAAA</sequence>
<dbReference type="GO" id="GO:0003677">
    <property type="term" value="F:DNA binding"/>
    <property type="evidence" value="ECO:0007669"/>
    <property type="project" value="InterPro"/>
</dbReference>
<dbReference type="EMBL" id="CP014167">
    <property type="protein sequence ID" value="ANS73388.1"/>
    <property type="molecule type" value="Genomic_DNA"/>
</dbReference>
<evidence type="ECO:0000313" key="3">
    <source>
        <dbReference type="EMBL" id="ANS73388.1"/>
    </source>
</evidence>
<gene>
    <name evidence="3" type="ORF">AWM70_01305</name>
    <name evidence="4" type="ORF">AWM70_04780</name>
    <name evidence="5" type="ORF">AWM70_07155</name>
    <name evidence="6" type="ORF">AWM70_07305</name>
    <name evidence="7" type="ORF">AWM70_12130</name>
    <name evidence="8" type="ORF">AWM70_20675</name>
    <name evidence="9" type="ORF">AWM70_21300</name>
    <name evidence="10" type="ORF">AWM70_22355</name>
</gene>
<evidence type="ECO:0000313" key="11">
    <source>
        <dbReference type="Proteomes" id="UP000092573"/>
    </source>
</evidence>